<dbReference type="Pfam" id="PF13358">
    <property type="entry name" value="DDE_3"/>
    <property type="match status" value="1"/>
</dbReference>
<keyword evidence="3" id="KW-1185">Reference proteome</keyword>
<sequence length="178" mass="20653">MLAIDECGFKEQPLRKRTWAIRGQTSVLRQNGSWKTLTAIGAISLQPSGRLNEQFQLLAHTAKTMDFVWFLRKMRNRYRQKLLVVWDNLKAHRCAAQLLQSLGVSWVEFVWLPSYSPELNPVEWLWNNTKYHELANYAPPDSDTLRTKVAQSLSRPKKNPSLLRSFFRGAGLRINPKT</sequence>
<dbReference type="Proteomes" id="UP000317648">
    <property type="component" value="Chromosome"/>
</dbReference>
<name>A0A518E3D5_9BACT</name>
<gene>
    <name evidence="2" type="ORF">Pla8534_64710</name>
</gene>
<dbReference type="GO" id="GO:0003676">
    <property type="term" value="F:nucleic acid binding"/>
    <property type="evidence" value="ECO:0007669"/>
    <property type="project" value="InterPro"/>
</dbReference>
<organism evidence="2 3">
    <name type="scientific">Lignipirellula cremea</name>
    <dbReference type="NCBI Taxonomy" id="2528010"/>
    <lineage>
        <taxon>Bacteria</taxon>
        <taxon>Pseudomonadati</taxon>
        <taxon>Planctomycetota</taxon>
        <taxon>Planctomycetia</taxon>
        <taxon>Pirellulales</taxon>
        <taxon>Pirellulaceae</taxon>
        <taxon>Lignipirellula</taxon>
    </lineage>
</organism>
<evidence type="ECO:0000313" key="3">
    <source>
        <dbReference type="Proteomes" id="UP000317648"/>
    </source>
</evidence>
<accession>A0A518E3D5</accession>
<protein>
    <recommendedName>
        <fullName evidence="1">Tc1-like transposase DDE domain-containing protein</fullName>
    </recommendedName>
</protein>
<evidence type="ECO:0000313" key="2">
    <source>
        <dbReference type="EMBL" id="QDU98600.1"/>
    </source>
</evidence>
<reference evidence="2 3" key="1">
    <citation type="submission" date="2019-02" db="EMBL/GenBank/DDBJ databases">
        <title>Deep-cultivation of Planctomycetes and their phenomic and genomic characterization uncovers novel biology.</title>
        <authorList>
            <person name="Wiegand S."/>
            <person name="Jogler M."/>
            <person name="Boedeker C."/>
            <person name="Pinto D."/>
            <person name="Vollmers J."/>
            <person name="Rivas-Marin E."/>
            <person name="Kohn T."/>
            <person name="Peeters S.H."/>
            <person name="Heuer A."/>
            <person name="Rast P."/>
            <person name="Oberbeckmann S."/>
            <person name="Bunk B."/>
            <person name="Jeske O."/>
            <person name="Meyerdierks A."/>
            <person name="Storesund J.E."/>
            <person name="Kallscheuer N."/>
            <person name="Luecker S."/>
            <person name="Lage O.M."/>
            <person name="Pohl T."/>
            <person name="Merkel B.J."/>
            <person name="Hornburger P."/>
            <person name="Mueller R.-W."/>
            <person name="Bruemmer F."/>
            <person name="Labrenz M."/>
            <person name="Spormann A.M."/>
            <person name="Op den Camp H."/>
            <person name="Overmann J."/>
            <person name="Amann R."/>
            <person name="Jetten M.S.M."/>
            <person name="Mascher T."/>
            <person name="Medema M.H."/>
            <person name="Devos D.P."/>
            <person name="Kaster A.-K."/>
            <person name="Ovreas L."/>
            <person name="Rohde M."/>
            <person name="Galperin M.Y."/>
            <person name="Jogler C."/>
        </authorList>
    </citation>
    <scope>NUCLEOTIDE SEQUENCE [LARGE SCALE GENOMIC DNA]</scope>
    <source>
        <strain evidence="2 3">Pla85_3_4</strain>
    </source>
</reference>
<dbReference type="KEGG" id="lcre:Pla8534_64710"/>
<dbReference type="InterPro" id="IPR036397">
    <property type="entry name" value="RNaseH_sf"/>
</dbReference>
<feature type="domain" description="Tc1-like transposase DDE" evidence="1">
    <location>
        <begin position="2"/>
        <end position="145"/>
    </location>
</feature>
<dbReference type="InterPro" id="IPR038717">
    <property type="entry name" value="Tc1-like_DDE_dom"/>
</dbReference>
<dbReference type="AlphaFoldDB" id="A0A518E3D5"/>
<dbReference type="Gene3D" id="3.30.420.10">
    <property type="entry name" value="Ribonuclease H-like superfamily/Ribonuclease H"/>
    <property type="match status" value="1"/>
</dbReference>
<proteinExistence type="predicted"/>
<evidence type="ECO:0000259" key="1">
    <source>
        <dbReference type="Pfam" id="PF13358"/>
    </source>
</evidence>
<dbReference type="EMBL" id="CP036433">
    <property type="protein sequence ID" value="QDU98600.1"/>
    <property type="molecule type" value="Genomic_DNA"/>
</dbReference>